<reference evidence="3" key="1">
    <citation type="submission" date="2012-09" db="EMBL/GenBank/DDBJ databases">
        <authorList>
            <person name="Weinstock G."/>
            <person name="Sodergren E."/>
            <person name="Clifton S."/>
            <person name="Fulton L."/>
            <person name="Fulton B."/>
            <person name="Courtney L."/>
            <person name="Fronick C."/>
            <person name="Harrison M."/>
            <person name="Strong C."/>
            <person name="Farmer C."/>
            <person name="Delehaunty K."/>
            <person name="Markovic C."/>
            <person name="Hall O."/>
            <person name="Minx P."/>
            <person name="Tomlinson C."/>
            <person name="Mitreva M."/>
            <person name="Nelson J."/>
            <person name="Hou S."/>
            <person name="Wollam A."/>
            <person name="Pepin K.H."/>
            <person name="Johnson M."/>
            <person name="Bhonagiri V."/>
            <person name="Nash W.E."/>
            <person name="Suruliraj S."/>
            <person name="Warren W."/>
            <person name="Chinwalla A."/>
            <person name="Mardis E.R."/>
            <person name="Wilson R.K."/>
        </authorList>
    </citation>
    <scope>NUCLEOTIDE SEQUENCE [LARGE SCALE GENOMIC DNA]</scope>
    <source>
        <strain evidence="3">OS1</strain>
    </source>
</reference>
<evidence type="ECO:0008006" key="4">
    <source>
        <dbReference type="Google" id="ProtNLM"/>
    </source>
</evidence>
<keyword evidence="1" id="KW-0812">Transmembrane</keyword>
<proteinExistence type="predicted"/>
<keyword evidence="3" id="KW-1185">Reference proteome</keyword>
<dbReference type="Proteomes" id="UP000005273">
    <property type="component" value="Unassembled WGS sequence"/>
</dbReference>
<dbReference type="STRING" id="592015.HMPREF1705_04460"/>
<protein>
    <recommendedName>
        <fullName evidence="4">Fimbrial assembly protein PilN</fullName>
    </recommendedName>
</protein>
<organism evidence="2 3">
    <name type="scientific">Acetomicrobium hydrogeniformans ATCC BAA-1850</name>
    <dbReference type="NCBI Taxonomy" id="592015"/>
    <lineage>
        <taxon>Bacteria</taxon>
        <taxon>Thermotogati</taxon>
        <taxon>Synergistota</taxon>
        <taxon>Synergistia</taxon>
        <taxon>Synergistales</taxon>
        <taxon>Acetomicrobiaceae</taxon>
        <taxon>Acetomicrobium</taxon>
    </lineage>
</organism>
<keyword evidence="1" id="KW-1133">Transmembrane helix</keyword>
<name>A0A0T5X9Y5_9BACT</name>
<evidence type="ECO:0000256" key="1">
    <source>
        <dbReference type="SAM" id="Phobius"/>
    </source>
</evidence>
<sequence length="204" mass="22707">MTVKVDLRPLGVKIAEKKKIDLPRVIAMVLILVFIVTSCFTSVYGIFVLRELVAKRQALEASVEKLTLEGKRLDGYIVQNKEKLDLYEKALSLMREDIPSVEFCSAVMASLPNEVWLSQVRLLPGRADVEGYAFAENDVAAFALKLLNASVTSSVSPLVTSKETKKGKDEYERTLVKFSFSCTVKDLVGMQELAKGAKKDEVER</sequence>
<dbReference type="InterPro" id="IPR007813">
    <property type="entry name" value="PilN"/>
</dbReference>
<comment type="caution">
    <text evidence="2">The sequence shown here is derived from an EMBL/GenBank/DDBJ whole genome shotgun (WGS) entry which is preliminary data.</text>
</comment>
<feature type="transmembrane region" description="Helical" evidence="1">
    <location>
        <begin position="25"/>
        <end position="49"/>
    </location>
</feature>
<dbReference type="eggNOG" id="COG3166">
    <property type="taxonomic scope" value="Bacteria"/>
</dbReference>
<dbReference type="AlphaFoldDB" id="A0A0T5X9Y5"/>
<dbReference type="Pfam" id="PF05137">
    <property type="entry name" value="PilN"/>
    <property type="match status" value="1"/>
</dbReference>
<keyword evidence="1" id="KW-0472">Membrane</keyword>
<evidence type="ECO:0000313" key="3">
    <source>
        <dbReference type="Proteomes" id="UP000005273"/>
    </source>
</evidence>
<dbReference type="EMBL" id="ACJX03000001">
    <property type="protein sequence ID" value="KRT35194.1"/>
    <property type="molecule type" value="Genomic_DNA"/>
</dbReference>
<dbReference type="RefSeq" id="WP_009202160.1">
    <property type="nucleotide sequence ID" value="NZ_ACJX03000001.1"/>
</dbReference>
<dbReference type="OrthoDB" id="6439at2"/>
<accession>A0A0T5X9Y5</accession>
<evidence type="ECO:0000313" key="2">
    <source>
        <dbReference type="EMBL" id="KRT35194.1"/>
    </source>
</evidence>
<gene>
    <name evidence="2" type="ORF">HMPREF1705_04460</name>
</gene>